<sequence length="203" mass="23947">MDEAIQNLAMEAKRHPPQSKERQLALTKLIEAISYSGKLCRPRQGQFSHVYEDIYAEALSQLWLFVCQQIERYDPDRASFIYWLNYLLKKRFIVEAIKTVVGKPDIMIASSDEIEQIPQDEAEPSTSELLRQYIFEDPENRLKQKRLKNYPSFTFQTLLKWRMEGKKWKDISVQTGVKVATLSDFYQRELKQVNSILKDYLNS</sequence>
<reference evidence="1 2" key="1">
    <citation type="submission" date="2012-06" db="EMBL/GenBank/DDBJ databases">
        <title>Finished chromosome of genome of Oscillatoria acuminata PCC 6304.</title>
        <authorList>
            <consortium name="US DOE Joint Genome Institute"/>
            <person name="Gugger M."/>
            <person name="Coursin T."/>
            <person name="Rippka R."/>
            <person name="Tandeau De Marsac N."/>
            <person name="Huntemann M."/>
            <person name="Wei C.-L."/>
            <person name="Han J."/>
            <person name="Detter J.C."/>
            <person name="Han C."/>
            <person name="Tapia R."/>
            <person name="Davenport K."/>
            <person name="Daligault H."/>
            <person name="Erkkila T."/>
            <person name="Gu W."/>
            <person name="Munk A.C.C."/>
            <person name="Teshima H."/>
            <person name="Xu Y."/>
            <person name="Chain P."/>
            <person name="Chen A."/>
            <person name="Krypides N."/>
            <person name="Mavromatis K."/>
            <person name="Markowitz V."/>
            <person name="Szeto E."/>
            <person name="Ivanova N."/>
            <person name="Mikhailova N."/>
            <person name="Ovchinnikova G."/>
            <person name="Pagani I."/>
            <person name="Pati A."/>
            <person name="Goodwin L."/>
            <person name="Peters L."/>
            <person name="Pitluck S."/>
            <person name="Woyke T."/>
            <person name="Kerfeld C."/>
        </authorList>
    </citation>
    <scope>NUCLEOTIDE SEQUENCE [LARGE SCALE GENOMIC DNA]</scope>
    <source>
        <strain evidence="1 2">PCC 6304</strain>
    </source>
</reference>
<dbReference type="HOGENOM" id="CLU_077415_1_0_3"/>
<dbReference type="AlphaFoldDB" id="K9TIQ3"/>
<organism evidence="1 2">
    <name type="scientific">Oscillatoria acuminata PCC 6304</name>
    <dbReference type="NCBI Taxonomy" id="56110"/>
    <lineage>
        <taxon>Bacteria</taxon>
        <taxon>Bacillati</taxon>
        <taxon>Cyanobacteriota</taxon>
        <taxon>Cyanophyceae</taxon>
        <taxon>Oscillatoriophycideae</taxon>
        <taxon>Oscillatoriales</taxon>
        <taxon>Oscillatoriaceae</taxon>
        <taxon>Oscillatoria</taxon>
    </lineage>
</organism>
<gene>
    <name evidence="1" type="ORF">Oscil6304_2823</name>
</gene>
<name>K9TIQ3_9CYAN</name>
<dbReference type="RefSeq" id="WP_015149063.1">
    <property type="nucleotide sequence ID" value="NC_019693.1"/>
</dbReference>
<dbReference type="EMBL" id="CP003607">
    <property type="protein sequence ID" value="AFY82425.1"/>
    <property type="molecule type" value="Genomic_DNA"/>
</dbReference>
<dbReference type="KEGG" id="oac:Oscil6304_2823"/>
<keyword evidence="2" id="KW-1185">Reference proteome</keyword>
<protein>
    <recommendedName>
        <fullName evidence="3">Sigma-70 family RNA polymerase sigma factor</fullName>
    </recommendedName>
</protein>
<dbReference type="Proteomes" id="UP000010367">
    <property type="component" value="Chromosome"/>
</dbReference>
<dbReference type="eggNOG" id="COG1595">
    <property type="taxonomic scope" value="Bacteria"/>
</dbReference>
<evidence type="ECO:0000313" key="1">
    <source>
        <dbReference type="EMBL" id="AFY82425.1"/>
    </source>
</evidence>
<dbReference type="STRING" id="56110.Oscil6304_2823"/>
<evidence type="ECO:0008006" key="3">
    <source>
        <dbReference type="Google" id="ProtNLM"/>
    </source>
</evidence>
<accession>K9TIQ3</accession>
<proteinExistence type="predicted"/>
<dbReference type="OrthoDB" id="451633at2"/>
<dbReference type="InParanoid" id="K9TIQ3"/>
<evidence type="ECO:0000313" key="2">
    <source>
        <dbReference type="Proteomes" id="UP000010367"/>
    </source>
</evidence>